<dbReference type="AlphaFoldDB" id="A0A976SIU2"/>
<feature type="compositionally biased region" description="Basic and acidic residues" evidence="1">
    <location>
        <begin position="315"/>
        <end position="328"/>
    </location>
</feature>
<sequence length="341" mass="39150">MDEYIDSLQNLLSEHGSATLSFISSKLSLTPDKSRELAQLFVDKNRGYSVLYNVQYSIDGTNLKMCTVGHDELEDLSSKYTTLKSTVYAIKDNKYDMNNVFKQLFENSFKLSQEEMRKSSENNTLYIPRPLSGQYVRESSVKNEIKQSPTPLFKPESNTHKTEFREKKEAEKHDPVNENVPKVKAESKKSSSETKRKTTTTKTVDKSNKVDQETKKLKVKHEPKVIEMEVDNKLFDKEQLEESEPRSVGQPSKIKFVEKVSKENTYIENGYFVVEESEDYVEVVKDVKHNQEPEKQYHNGNKTASNLPKAVNGLDSKKTETSKSDAKKKLNQSSIMYVQVI</sequence>
<evidence type="ECO:0000256" key="1">
    <source>
        <dbReference type="SAM" id="MobiDB-lite"/>
    </source>
</evidence>
<evidence type="ECO:0000313" key="3">
    <source>
        <dbReference type="Proteomes" id="UP000244811"/>
    </source>
</evidence>
<feature type="compositionally biased region" description="Basic and acidic residues" evidence="1">
    <location>
        <begin position="203"/>
        <end position="216"/>
    </location>
</feature>
<feature type="region of interest" description="Disordered" evidence="1">
    <location>
        <begin position="138"/>
        <end position="216"/>
    </location>
</feature>
<name>A0A976SIU2_THEOR</name>
<feature type="compositionally biased region" description="Basic and acidic residues" evidence="1">
    <location>
        <begin position="157"/>
        <end position="196"/>
    </location>
</feature>
<evidence type="ECO:0000313" key="2">
    <source>
        <dbReference type="EMBL" id="UVC49674.1"/>
    </source>
</evidence>
<proteinExistence type="predicted"/>
<gene>
    <name evidence="2" type="ORF">MACK_003784</name>
</gene>
<evidence type="ECO:0008006" key="4">
    <source>
        <dbReference type="Google" id="ProtNLM"/>
    </source>
</evidence>
<accession>A0A976SIU2</accession>
<reference evidence="2" key="1">
    <citation type="submission" date="2022-07" db="EMBL/GenBank/DDBJ databases">
        <title>Evaluation of T. orientalis genome assembly methods using nanopore sequencing and analysis of variation between genomes.</title>
        <authorList>
            <person name="Yam J."/>
            <person name="Micallef M.L."/>
            <person name="Liu M."/>
            <person name="Djordjevic S.P."/>
            <person name="Bogema D.R."/>
            <person name="Jenkins C."/>
        </authorList>
    </citation>
    <scope>NUCLEOTIDE SEQUENCE</scope>
    <source>
        <strain evidence="2">Goon Nure</strain>
    </source>
</reference>
<feature type="region of interest" description="Disordered" evidence="1">
    <location>
        <begin position="290"/>
        <end position="329"/>
    </location>
</feature>
<protein>
    <recommendedName>
        <fullName evidence="4">DNA polymerase delta subunit 3</fullName>
    </recommendedName>
</protein>
<dbReference type="EMBL" id="CP056070">
    <property type="protein sequence ID" value="UVC49674.1"/>
    <property type="molecule type" value="Genomic_DNA"/>
</dbReference>
<organism evidence="2 3">
    <name type="scientific">Theileria orientalis</name>
    <dbReference type="NCBI Taxonomy" id="68886"/>
    <lineage>
        <taxon>Eukaryota</taxon>
        <taxon>Sar</taxon>
        <taxon>Alveolata</taxon>
        <taxon>Apicomplexa</taxon>
        <taxon>Aconoidasida</taxon>
        <taxon>Piroplasmida</taxon>
        <taxon>Theileriidae</taxon>
        <taxon>Theileria</taxon>
    </lineage>
</organism>
<dbReference type="Proteomes" id="UP000244811">
    <property type="component" value="Chromosome 3"/>
</dbReference>